<evidence type="ECO:0000256" key="1">
    <source>
        <dbReference type="SAM" id="Phobius"/>
    </source>
</evidence>
<keyword evidence="1" id="KW-1133">Transmembrane helix</keyword>
<dbReference type="Pfam" id="PF08534">
    <property type="entry name" value="Redoxin"/>
    <property type="match status" value="1"/>
</dbReference>
<organism evidence="3 4">
    <name type="scientific">Bacterioplanoides pacificum</name>
    <dbReference type="NCBI Taxonomy" id="1171596"/>
    <lineage>
        <taxon>Bacteria</taxon>
        <taxon>Pseudomonadati</taxon>
        <taxon>Pseudomonadota</taxon>
        <taxon>Gammaproteobacteria</taxon>
        <taxon>Oceanospirillales</taxon>
        <taxon>Oceanospirillaceae</taxon>
        <taxon>Bacterioplanoides</taxon>
    </lineage>
</organism>
<dbReference type="InterPro" id="IPR050553">
    <property type="entry name" value="Thioredoxin_ResA/DsbE_sf"/>
</dbReference>
<evidence type="ECO:0000313" key="3">
    <source>
        <dbReference type="EMBL" id="MFC3680882.1"/>
    </source>
</evidence>
<keyword evidence="4" id="KW-1185">Reference proteome</keyword>
<protein>
    <submittedName>
        <fullName evidence="3">TlpA family protein disulfide reductase</fullName>
    </submittedName>
</protein>
<dbReference type="InterPro" id="IPR036249">
    <property type="entry name" value="Thioredoxin-like_sf"/>
</dbReference>
<dbReference type="PANTHER" id="PTHR42852">
    <property type="entry name" value="THIOL:DISULFIDE INTERCHANGE PROTEIN DSBE"/>
    <property type="match status" value="1"/>
</dbReference>
<evidence type="ECO:0000313" key="4">
    <source>
        <dbReference type="Proteomes" id="UP001595722"/>
    </source>
</evidence>
<name>A0ABV7VUL1_9GAMM</name>
<gene>
    <name evidence="3" type="ORF">ACFOMG_12305</name>
</gene>
<dbReference type="PROSITE" id="PS51352">
    <property type="entry name" value="THIOREDOXIN_2"/>
    <property type="match status" value="1"/>
</dbReference>
<keyword evidence="1" id="KW-0812">Transmembrane</keyword>
<proteinExistence type="predicted"/>
<comment type="caution">
    <text evidence="3">The sequence shown here is derived from an EMBL/GenBank/DDBJ whole genome shotgun (WGS) entry which is preliminary data.</text>
</comment>
<feature type="transmembrane region" description="Helical" evidence="1">
    <location>
        <begin position="28"/>
        <end position="45"/>
    </location>
</feature>
<dbReference type="Proteomes" id="UP001595722">
    <property type="component" value="Unassembled WGS sequence"/>
</dbReference>
<dbReference type="InterPro" id="IPR013766">
    <property type="entry name" value="Thioredoxin_domain"/>
</dbReference>
<keyword evidence="1" id="KW-0472">Membrane</keyword>
<dbReference type="PANTHER" id="PTHR42852:SF17">
    <property type="entry name" value="THIOREDOXIN-LIKE PROTEIN HI_1115"/>
    <property type="match status" value="1"/>
</dbReference>
<dbReference type="Gene3D" id="3.40.30.10">
    <property type="entry name" value="Glutaredoxin"/>
    <property type="match status" value="1"/>
</dbReference>
<reference evidence="4" key="1">
    <citation type="journal article" date="2019" name="Int. J. Syst. Evol. Microbiol.">
        <title>The Global Catalogue of Microorganisms (GCM) 10K type strain sequencing project: providing services to taxonomists for standard genome sequencing and annotation.</title>
        <authorList>
            <consortium name="The Broad Institute Genomics Platform"/>
            <consortium name="The Broad Institute Genome Sequencing Center for Infectious Disease"/>
            <person name="Wu L."/>
            <person name="Ma J."/>
        </authorList>
    </citation>
    <scope>NUCLEOTIDE SEQUENCE [LARGE SCALE GENOMIC DNA]</scope>
    <source>
        <strain evidence="4">KCTC 42424</strain>
    </source>
</reference>
<dbReference type="CDD" id="cd02966">
    <property type="entry name" value="TlpA_like_family"/>
    <property type="match status" value="1"/>
</dbReference>
<dbReference type="InterPro" id="IPR013740">
    <property type="entry name" value="Redoxin"/>
</dbReference>
<dbReference type="RefSeq" id="WP_376866985.1">
    <property type="nucleotide sequence ID" value="NZ_JBHRYB010000013.1"/>
</dbReference>
<feature type="domain" description="Thioredoxin" evidence="2">
    <location>
        <begin position="50"/>
        <end position="184"/>
    </location>
</feature>
<sequence length="184" mass="20756">MSNNDSPKPSEATAAPLRSRAQRWYRHILEGLLLVLAFVLLSQWLSRHLLDDGSQLPDMTLAQLNTPSDMTLSWPAQQPKTLIYFFAPWCSVCRISMPGLNTLDSSEQLRIVAIALDYQTVSEVEAFIADTGFRHPVLLGNDALRDTFKISGYPSYYVVNRQGQVIHKDRGLSTPPGLWLRTRL</sequence>
<accession>A0ABV7VUL1</accession>
<dbReference type="SUPFAM" id="SSF52833">
    <property type="entry name" value="Thioredoxin-like"/>
    <property type="match status" value="1"/>
</dbReference>
<evidence type="ECO:0000259" key="2">
    <source>
        <dbReference type="PROSITE" id="PS51352"/>
    </source>
</evidence>
<dbReference type="EMBL" id="JBHRYB010000013">
    <property type="protein sequence ID" value="MFC3680882.1"/>
    <property type="molecule type" value="Genomic_DNA"/>
</dbReference>